<sequence length="219" mass="24224">MARPEPSTLALREARAYIFRVLLSGQPRNFDDVDGMQGGLFILPRHPVSVQYQASPRTFVYATGIHEMRADQQGVDPPLITIGYDFGERGGYDPKSKRGLDGRRATRALEDLIRAYLKAAAERGRNRQDIHVLEFHDIYRGGSWVVAPQNVPYGAEDAARPYAESGVIRLQALRPADHAIPPVNPLPARLRDKHAACPLNPGCKYGGPFAPGCPYRSSH</sequence>
<accession>A8ZRG4</accession>
<gene>
    <name evidence="1" type="ORF">Dgeo_3032</name>
</gene>
<dbReference type="Proteomes" id="UP000002431">
    <property type="component" value="Plasmid pDGEO02"/>
</dbReference>
<dbReference type="EMBL" id="CP000856">
    <property type="protein sequence ID" value="ABW35073.1"/>
    <property type="molecule type" value="Genomic_DNA"/>
</dbReference>
<proteinExistence type="predicted"/>
<name>A8ZRG4_DEIGD</name>
<dbReference type="HOGENOM" id="CLU_1259711_0_0_0"/>
<evidence type="ECO:0000313" key="1">
    <source>
        <dbReference type="EMBL" id="ABW35073.1"/>
    </source>
</evidence>
<keyword evidence="2" id="KW-1185">Reference proteome</keyword>
<geneLocation type="plasmid" evidence="1 2">
    <name>pDGEO02</name>
</geneLocation>
<keyword evidence="1" id="KW-0614">Plasmid</keyword>
<protein>
    <submittedName>
        <fullName evidence="1">Uncharacterized protein</fullName>
    </submittedName>
</protein>
<dbReference type="KEGG" id="dge:Dgeo_3032"/>
<dbReference type="RefSeq" id="WP_012173314.1">
    <property type="nucleotide sequence ID" value="NC_009939.1"/>
</dbReference>
<evidence type="ECO:0000313" key="2">
    <source>
        <dbReference type="Proteomes" id="UP000002431"/>
    </source>
</evidence>
<reference evidence="1" key="1">
    <citation type="submission" date="2007-10" db="EMBL/GenBank/DDBJ databases">
        <title>Complete sequence of Plasmid2 pDGEO02 of Deinococcus geothermalis DSM 11300.</title>
        <authorList>
            <consortium name="US DOE Joint Genome Institute"/>
            <person name="Copeland A."/>
            <person name="Lucas S."/>
            <person name="Lapidus A."/>
            <person name="Barry K."/>
            <person name="Detter J.C."/>
            <person name="Glavina del Rio T."/>
            <person name="Hammon N."/>
            <person name="Israni S."/>
            <person name="Dalin E."/>
            <person name="Tice H."/>
            <person name="Pitluck S."/>
            <person name="Brettin T."/>
            <person name="Bruce D."/>
            <person name="Han C."/>
            <person name="Tapia R."/>
            <person name="Saunders E."/>
            <person name="Gilna P."/>
            <person name="Schmutz J."/>
            <person name="Larimer F."/>
            <person name="Land M."/>
            <person name="Hauser L."/>
            <person name="Kyrpides N."/>
            <person name="Kim E."/>
            <person name="Daly M.J."/>
            <person name="Fredrickson J.K."/>
            <person name="Makarova K.S."/>
            <person name="Gaidamakova E.K."/>
            <person name="Zhai M."/>
            <person name="Richardson P."/>
        </authorList>
    </citation>
    <scope>NUCLEOTIDE SEQUENCE [LARGE SCALE GENOMIC DNA]</scope>
    <source>
        <strain evidence="1">DSM 11300</strain>
        <plasmid evidence="1">pDGEO02</plasmid>
    </source>
</reference>
<dbReference type="AlphaFoldDB" id="A8ZRG4"/>
<organism evidence="1 2">
    <name type="scientific">Deinococcus geothermalis (strain DSM 11300 / CIP 105573 / AG-3a)</name>
    <dbReference type="NCBI Taxonomy" id="319795"/>
    <lineage>
        <taxon>Bacteria</taxon>
        <taxon>Thermotogati</taxon>
        <taxon>Deinococcota</taxon>
        <taxon>Deinococci</taxon>
        <taxon>Deinococcales</taxon>
        <taxon>Deinococcaceae</taxon>
        <taxon>Deinococcus</taxon>
    </lineage>
</organism>